<evidence type="ECO:0000313" key="2">
    <source>
        <dbReference type="Proteomes" id="UP000246303"/>
    </source>
</evidence>
<dbReference type="InterPro" id="IPR036390">
    <property type="entry name" value="WH_DNA-bd_sf"/>
</dbReference>
<dbReference type="SUPFAM" id="SSF46785">
    <property type="entry name" value="Winged helix' DNA-binding domain"/>
    <property type="match status" value="1"/>
</dbReference>
<evidence type="ECO:0000313" key="1">
    <source>
        <dbReference type="EMBL" id="PXA63969.1"/>
    </source>
</evidence>
<comment type="caution">
    <text evidence="1">The sequence shown here is derived from an EMBL/GenBank/DDBJ whole genome shotgun (WGS) entry which is preliminary data.</text>
</comment>
<dbReference type="EMBL" id="QHLZ01000018">
    <property type="protein sequence ID" value="PXA63969.1"/>
    <property type="molecule type" value="Genomic_DNA"/>
</dbReference>
<keyword evidence="2" id="KW-1185">Reference proteome</keyword>
<dbReference type="InterPro" id="IPR036388">
    <property type="entry name" value="WH-like_DNA-bd_sf"/>
</dbReference>
<organism evidence="1 2">
    <name type="scientific">Arthrobacter psychrochitiniphilus</name>
    <dbReference type="NCBI Taxonomy" id="291045"/>
    <lineage>
        <taxon>Bacteria</taxon>
        <taxon>Bacillati</taxon>
        <taxon>Actinomycetota</taxon>
        <taxon>Actinomycetes</taxon>
        <taxon>Micrococcales</taxon>
        <taxon>Micrococcaceae</taxon>
        <taxon>Arthrobacter</taxon>
    </lineage>
</organism>
<dbReference type="Pfam" id="PF12840">
    <property type="entry name" value="HTH_20"/>
    <property type="match status" value="1"/>
</dbReference>
<proteinExistence type="predicted"/>
<reference evidence="1 2" key="1">
    <citation type="submission" date="2018-05" db="EMBL/GenBank/DDBJ databases">
        <title>Genetic diversity of glacier-inhabiting Cryobacterium bacteria in China and description of Cryobacterium mengkeensis sp. nov. and Arthrobacter glacialis sp. nov.</title>
        <authorList>
            <person name="Liu Q."/>
            <person name="Xin Y.-H."/>
        </authorList>
    </citation>
    <scope>NUCLEOTIDE SEQUENCE [LARGE SCALE GENOMIC DNA]</scope>
    <source>
        <strain evidence="1 2">GP3</strain>
    </source>
</reference>
<protein>
    <submittedName>
        <fullName evidence="1">Uncharacterized protein</fullName>
    </submittedName>
</protein>
<sequence length="83" mass="8882">MNLRRGRIVHMLASLGPATAEDLAITLAISPVTLTKEIGILSDAGIIRVIGSPSADSRPLFTVDIPTIVAEIAQARQFFSPWL</sequence>
<dbReference type="Proteomes" id="UP000246303">
    <property type="component" value="Unassembled WGS sequence"/>
</dbReference>
<gene>
    <name evidence="1" type="ORF">CVS29_17490</name>
</gene>
<name>A0A2V3DNA7_9MICC</name>
<accession>A0A2V3DNA7</accession>
<dbReference type="AlphaFoldDB" id="A0A2V3DNA7"/>
<dbReference type="Gene3D" id="1.10.10.10">
    <property type="entry name" value="Winged helix-like DNA-binding domain superfamily/Winged helix DNA-binding domain"/>
    <property type="match status" value="1"/>
</dbReference>